<evidence type="ECO:0000313" key="1">
    <source>
        <dbReference type="EMBL" id="KAF2772728.1"/>
    </source>
</evidence>
<evidence type="ECO:0000313" key="2">
    <source>
        <dbReference type="Proteomes" id="UP000799436"/>
    </source>
</evidence>
<gene>
    <name evidence="1" type="ORF">EJ03DRAFT_324284</name>
</gene>
<dbReference type="EMBL" id="ML995813">
    <property type="protein sequence ID" value="KAF2772728.1"/>
    <property type="molecule type" value="Genomic_DNA"/>
</dbReference>
<protein>
    <submittedName>
        <fullName evidence="1">Uncharacterized protein</fullName>
    </submittedName>
</protein>
<dbReference type="Proteomes" id="UP000799436">
    <property type="component" value="Unassembled WGS sequence"/>
</dbReference>
<sequence length="153" mass="16658">MKEYDTLAQEPGPPGDADVSAATCHTQSDLMDHHSLHDRSCNSRRGGVHACLIRDGTRPPKSADMDTIRPVPATSAISHSRLNAPLYPFHAGVVGRFRAECATAMTRSEKHSCINHALLRNHPTYGQSDIAACSPLRPMAGWAGLLRYFSILL</sequence>
<reference evidence="1" key="1">
    <citation type="journal article" date="2020" name="Stud. Mycol.">
        <title>101 Dothideomycetes genomes: a test case for predicting lifestyles and emergence of pathogens.</title>
        <authorList>
            <person name="Haridas S."/>
            <person name="Albert R."/>
            <person name="Binder M."/>
            <person name="Bloem J."/>
            <person name="Labutti K."/>
            <person name="Salamov A."/>
            <person name="Andreopoulos B."/>
            <person name="Baker S."/>
            <person name="Barry K."/>
            <person name="Bills G."/>
            <person name="Bluhm B."/>
            <person name="Cannon C."/>
            <person name="Castanera R."/>
            <person name="Culley D."/>
            <person name="Daum C."/>
            <person name="Ezra D."/>
            <person name="Gonzalez J."/>
            <person name="Henrissat B."/>
            <person name="Kuo A."/>
            <person name="Liang C."/>
            <person name="Lipzen A."/>
            <person name="Lutzoni F."/>
            <person name="Magnuson J."/>
            <person name="Mondo S."/>
            <person name="Nolan M."/>
            <person name="Ohm R."/>
            <person name="Pangilinan J."/>
            <person name="Park H.-J."/>
            <person name="Ramirez L."/>
            <person name="Alfaro M."/>
            <person name="Sun H."/>
            <person name="Tritt A."/>
            <person name="Yoshinaga Y."/>
            <person name="Zwiers L.-H."/>
            <person name="Turgeon B."/>
            <person name="Goodwin S."/>
            <person name="Spatafora J."/>
            <person name="Crous P."/>
            <person name="Grigoriev I."/>
        </authorList>
    </citation>
    <scope>NUCLEOTIDE SEQUENCE</scope>
    <source>
        <strain evidence="1">CBS 116005</strain>
    </source>
</reference>
<organism evidence="1 2">
    <name type="scientific">Teratosphaeria nubilosa</name>
    <dbReference type="NCBI Taxonomy" id="161662"/>
    <lineage>
        <taxon>Eukaryota</taxon>
        <taxon>Fungi</taxon>
        <taxon>Dikarya</taxon>
        <taxon>Ascomycota</taxon>
        <taxon>Pezizomycotina</taxon>
        <taxon>Dothideomycetes</taxon>
        <taxon>Dothideomycetidae</taxon>
        <taxon>Mycosphaerellales</taxon>
        <taxon>Teratosphaeriaceae</taxon>
        <taxon>Teratosphaeria</taxon>
    </lineage>
</organism>
<dbReference type="AlphaFoldDB" id="A0A6G1LJX4"/>
<name>A0A6G1LJX4_9PEZI</name>
<proteinExistence type="predicted"/>
<accession>A0A6G1LJX4</accession>
<keyword evidence="2" id="KW-1185">Reference proteome</keyword>